<sequence>MEPPEQQPVTIDNHQVLAPPPSSCPSSLRHPLTMSTITQTAGYSLETQYQNRDPSIEFEYTADTPVEDLLPLFLGTKKQELNMVLNIVEIFRIDGQKIATQDVLHDYADNVVEVEHKLKVLKKQFSTKVTASRNFLGFGQAHTTEYLDALWSTAIQVMSSHIPKDSGNVKLQVMAELHHLDYIVASHCEDFAVHSSFISFLSADYPELGDVLLSGDIPLANEEADNHFASDTDSCFGIVSNVSKNEAVFSSSESSRLLAVELVNTQVTSTGDVPQPMLLLCTDKGNGAVQHRRYTIVYLNKTVTTLISKLVADIMYSWKTFISTRSLNSALEIAANEQAGARRELRERVYKLLRRYTPGRGGSGNWGLEVDVLECWRL</sequence>
<proteinExistence type="predicted"/>
<comment type="caution">
    <text evidence="2">The sequence shown here is derived from an EMBL/GenBank/DDBJ whole genome shotgun (WGS) entry which is preliminary data.</text>
</comment>
<accession>A0A9W9APE3</accession>
<dbReference type="Proteomes" id="UP001150238">
    <property type="component" value="Unassembled WGS sequence"/>
</dbReference>
<evidence type="ECO:0000313" key="2">
    <source>
        <dbReference type="EMBL" id="KAJ4486587.1"/>
    </source>
</evidence>
<feature type="region of interest" description="Disordered" evidence="1">
    <location>
        <begin position="1"/>
        <end position="28"/>
    </location>
</feature>
<reference evidence="2" key="2">
    <citation type="journal article" date="2023" name="Proc. Natl. Acad. Sci. U.S.A.">
        <title>A global phylogenomic analysis of the shiitake genus Lentinula.</title>
        <authorList>
            <person name="Sierra-Patev S."/>
            <person name="Min B."/>
            <person name="Naranjo-Ortiz M."/>
            <person name="Looney B."/>
            <person name="Konkel Z."/>
            <person name="Slot J.C."/>
            <person name="Sakamoto Y."/>
            <person name="Steenwyk J.L."/>
            <person name="Rokas A."/>
            <person name="Carro J."/>
            <person name="Camarero S."/>
            <person name="Ferreira P."/>
            <person name="Molpeceres G."/>
            <person name="Ruiz-Duenas F.J."/>
            <person name="Serrano A."/>
            <person name="Henrissat B."/>
            <person name="Drula E."/>
            <person name="Hughes K.W."/>
            <person name="Mata J.L."/>
            <person name="Ishikawa N.K."/>
            <person name="Vargas-Isla R."/>
            <person name="Ushijima S."/>
            <person name="Smith C.A."/>
            <person name="Donoghue J."/>
            <person name="Ahrendt S."/>
            <person name="Andreopoulos W."/>
            <person name="He G."/>
            <person name="LaButti K."/>
            <person name="Lipzen A."/>
            <person name="Ng V."/>
            <person name="Riley R."/>
            <person name="Sandor L."/>
            <person name="Barry K."/>
            <person name="Martinez A.T."/>
            <person name="Xiao Y."/>
            <person name="Gibbons J.G."/>
            <person name="Terashima K."/>
            <person name="Grigoriev I.V."/>
            <person name="Hibbett D."/>
        </authorList>
    </citation>
    <scope>NUCLEOTIDE SEQUENCE</scope>
    <source>
        <strain evidence="2">Sp2 HRB7682 ss15</strain>
    </source>
</reference>
<name>A0A9W9APE3_9AGAR</name>
<gene>
    <name evidence="2" type="ORF">C8J55DRAFT_487574</name>
</gene>
<evidence type="ECO:0000256" key="1">
    <source>
        <dbReference type="SAM" id="MobiDB-lite"/>
    </source>
</evidence>
<evidence type="ECO:0000313" key="3">
    <source>
        <dbReference type="Proteomes" id="UP001150238"/>
    </source>
</evidence>
<protein>
    <submittedName>
        <fullName evidence="2">Uncharacterized protein</fullName>
    </submittedName>
</protein>
<dbReference type="AlphaFoldDB" id="A0A9W9APE3"/>
<dbReference type="EMBL" id="JANVFS010000010">
    <property type="protein sequence ID" value="KAJ4486587.1"/>
    <property type="molecule type" value="Genomic_DNA"/>
</dbReference>
<reference evidence="2" key="1">
    <citation type="submission" date="2022-08" db="EMBL/GenBank/DDBJ databases">
        <authorList>
            <consortium name="DOE Joint Genome Institute"/>
            <person name="Min B."/>
            <person name="Riley R."/>
            <person name="Sierra-Patev S."/>
            <person name="Naranjo-Ortiz M."/>
            <person name="Looney B."/>
            <person name="Konkel Z."/>
            <person name="Slot J.C."/>
            <person name="Sakamoto Y."/>
            <person name="Steenwyk J.L."/>
            <person name="Rokas A."/>
            <person name="Carro J."/>
            <person name="Camarero S."/>
            <person name="Ferreira P."/>
            <person name="Molpeceres G."/>
            <person name="Ruiz-Duenas F.J."/>
            <person name="Serrano A."/>
            <person name="Henrissat B."/>
            <person name="Drula E."/>
            <person name="Hughes K.W."/>
            <person name="Mata J.L."/>
            <person name="Ishikawa N.K."/>
            <person name="Vargas-Isla R."/>
            <person name="Ushijima S."/>
            <person name="Smith C.A."/>
            <person name="Ahrendt S."/>
            <person name="Andreopoulos W."/>
            <person name="He G."/>
            <person name="Labutti K."/>
            <person name="Lipzen A."/>
            <person name="Ng V."/>
            <person name="Sandor L."/>
            <person name="Barry K."/>
            <person name="Martinez A.T."/>
            <person name="Xiao Y."/>
            <person name="Gibbons J.G."/>
            <person name="Terashima K."/>
            <person name="Hibbett D.S."/>
            <person name="Grigoriev I.V."/>
        </authorList>
    </citation>
    <scope>NUCLEOTIDE SEQUENCE</scope>
    <source>
        <strain evidence="2">Sp2 HRB7682 ss15</strain>
    </source>
</reference>
<organism evidence="2 3">
    <name type="scientific">Lentinula lateritia</name>
    <dbReference type="NCBI Taxonomy" id="40482"/>
    <lineage>
        <taxon>Eukaryota</taxon>
        <taxon>Fungi</taxon>
        <taxon>Dikarya</taxon>
        <taxon>Basidiomycota</taxon>
        <taxon>Agaricomycotina</taxon>
        <taxon>Agaricomycetes</taxon>
        <taxon>Agaricomycetidae</taxon>
        <taxon>Agaricales</taxon>
        <taxon>Marasmiineae</taxon>
        <taxon>Omphalotaceae</taxon>
        <taxon>Lentinula</taxon>
    </lineage>
</organism>